<dbReference type="PATRIC" id="fig|1618426.3.peg.831"/>
<feature type="transmembrane region" description="Helical" evidence="7">
    <location>
        <begin position="268"/>
        <end position="289"/>
    </location>
</feature>
<dbReference type="GO" id="GO:0005886">
    <property type="term" value="C:plasma membrane"/>
    <property type="evidence" value="ECO:0007669"/>
    <property type="project" value="TreeGrafter"/>
</dbReference>
<accession>A0A0G0ESE1</accession>
<evidence type="ECO:0000256" key="3">
    <source>
        <dbReference type="ARBA" id="ARBA00022679"/>
    </source>
</evidence>
<evidence type="ECO:0000256" key="1">
    <source>
        <dbReference type="ARBA" id="ARBA00004141"/>
    </source>
</evidence>
<evidence type="ECO:0000256" key="5">
    <source>
        <dbReference type="ARBA" id="ARBA00022989"/>
    </source>
</evidence>
<keyword evidence="4 7" id="KW-0812">Transmembrane</keyword>
<comment type="subcellular location">
    <subcellularLocation>
        <location evidence="1">Membrane</location>
        <topology evidence="1">Multi-pass membrane protein</topology>
    </subcellularLocation>
</comment>
<dbReference type="EMBL" id="LBSA01000024">
    <property type="protein sequence ID" value="KKQ08442.1"/>
    <property type="molecule type" value="Genomic_DNA"/>
</dbReference>
<dbReference type="InterPro" id="IPR029044">
    <property type="entry name" value="Nucleotide-diphossugar_trans"/>
</dbReference>
<dbReference type="Gene3D" id="3.90.550.10">
    <property type="entry name" value="Spore Coat Polysaccharide Biosynthesis Protein SpsA, Chain A"/>
    <property type="match status" value="1"/>
</dbReference>
<name>A0A0G0ESE1_9BACT</name>
<keyword evidence="6 7" id="KW-0472">Membrane</keyword>
<evidence type="ECO:0000313" key="9">
    <source>
        <dbReference type="EMBL" id="KKQ08442.1"/>
    </source>
</evidence>
<evidence type="ECO:0000256" key="4">
    <source>
        <dbReference type="ARBA" id="ARBA00022692"/>
    </source>
</evidence>
<reference evidence="9 10" key="1">
    <citation type="journal article" date="2015" name="Nature">
        <title>rRNA introns, odd ribosomes, and small enigmatic genomes across a large radiation of phyla.</title>
        <authorList>
            <person name="Brown C.T."/>
            <person name="Hug L.A."/>
            <person name="Thomas B.C."/>
            <person name="Sharon I."/>
            <person name="Castelle C.J."/>
            <person name="Singh A."/>
            <person name="Wilkins M.J."/>
            <person name="Williams K.H."/>
            <person name="Banfield J.F."/>
        </authorList>
    </citation>
    <scope>NUCLEOTIDE SEQUENCE [LARGE SCALE GENOMIC DNA]</scope>
</reference>
<evidence type="ECO:0000313" key="10">
    <source>
        <dbReference type="Proteomes" id="UP000034492"/>
    </source>
</evidence>
<proteinExistence type="predicted"/>
<dbReference type="Proteomes" id="UP000034492">
    <property type="component" value="Unassembled WGS sequence"/>
</dbReference>
<evidence type="ECO:0000256" key="7">
    <source>
        <dbReference type="SAM" id="Phobius"/>
    </source>
</evidence>
<feature type="transmembrane region" description="Helical" evidence="7">
    <location>
        <begin position="236"/>
        <end position="262"/>
    </location>
</feature>
<dbReference type="Pfam" id="PF00535">
    <property type="entry name" value="Glycos_transf_2"/>
    <property type="match status" value="1"/>
</dbReference>
<evidence type="ECO:0000259" key="8">
    <source>
        <dbReference type="Pfam" id="PF00535"/>
    </source>
</evidence>
<dbReference type="GO" id="GO:0016757">
    <property type="term" value="F:glycosyltransferase activity"/>
    <property type="evidence" value="ECO:0007669"/>
    <property type="project" value="UniProtKB-KW"/>
</dbReference>
<protein>
    <submittedName>
        <fullName evidence="9">NAD-dependent epimerase/dehydratase</fullName>
    </submittedName>
</protein>
<keyword evidence="5 7" id="KW-1133">Transmembrane helix</keyword>
<dbReference type="PANTHER" id="PTHR48090:SF1">
    <property type="entry name" value="PROPHAGE BACTOPRENOL GLUCOSYL TRANSFERASE HOMOLOG"/>
    <property type="match status" value="1"/>
</dbReference>
<dbReference type="PANTHER" id="PTHR48090">
    <property type="entry name" value="UNDECAPRENYL-PHOSPHATE 4-DEOXY-4-FORMAMIDO-L-ARABINOSE TRANSFERASE-RELATED"/>
    <property type="match status" value="1"/>
</dbReference>
<evidence type="ECO:0000256" key="6">
    <source>
        <dbReference type="ARBA" id="ARBA00023136"/>
    </source>
</evidence>
<feature type="domain" description="Glycosyltransferase 2-like" evidence="8">
    <location>
        <begin position="8"/>
        <end position="170"/>
    </location>
</feature>
<dbReference type="CDD" id="cd04187">
    <property type="entry name" value="DPM1_like_bac"/>
    <property type="match status" value="1"/>
</dbReference>
<keyword evidence="3" id="KW-0808">Transferase</keyword>
<dbReference type="AlphaFoldDB" id="A0A0G0ESE1"/>
<dbReference type="InterPro" id="IPR050256">
    <property type="entry name" value="Glycosyltransferase_2"/>
</dbReference>
<gene>
    <name evidence="9" type="ORF">US19_C0024G0012</name>
</gene>
<dbReference type="SUPFAM" id="SSF53448">
    <property type="entry name" value="Nucleotide-diphospho-sugar transferases"/>
    <property type="match status" value="1"/>
</dbReference>
<organism evidence="9 10">
    <name type="scientific">Candidatus Daviesbacteria bacterium GW2011_GWB1_36_5</name>
    <dbReference type="NCBI Taxonomy" id="1618426"/>
    <lineage>
        <taxon>Bacteria</taxon>
        <taxon>Candidatus Daviesiibacteriota</taxon>
    </lineage>
</organism>
<sequence>MLTNKKISVVIVCYFDEKAIHALYSRLTETLKKITSIYEIIYVNDASPDNSEMILREIAAKDKNLTIINHSRNFGAQAGFTSGMIQATGDAVVLMDGDLQDPPELLTEFVQKWLDSNMVVYGVRKQREKSMGKIKEWLYHQFYVLFSYTSYIKIPEDAGEFSLMDRVVVDHMNALPERDRFIRGLRAWVGYKSIGVNYKRPERFDGRQSVSTKGLLSAFRWARKAIFSFSYKPLEIVTYVAILTTVAALLAILYYIIGFFVWGAPQGFATLVVIVLFLSSVQLVAISVIGEYTTKIFEEVKGRPRFIIRDIVNDHRKS</sequence>
<keyword evidence="2" id="KW-0328">Glycosyltransferase</keyword>
<evidence type="ECO:0000256" key="2">
    <source>
        <dbReference type="ARBA" id="ARBA00022676"/>
    </source>
</evidence>
<comment type="caution">
    <text evidence="9">The sequence shown here is derived from an EMBL/GenBank/DDBJ whole genome shotgun (WGS) entry which is preliminary data.</text>
</comment>
<dbReference type="InterPro" id="IPR001173">
    <property type="entry name" value="Glyco_trans_2-like"/>
</dbReference>